<dbReference type="FunFam" id="2.60.40.10:FF:000017">
    <property type="entry name" value="Down syndrome cell adhesion molecule b"/>
    <property type="match status" value="1"/>
</dbReference>
<evidence type="ECO:0000313" key="13">
    <source>
        <dbReference type="Proteomes" id="UP001186944"/>
    </source>
</evidence>
<feature type="domain" description="Ig-like" evidence="11">
    <location>
        <begin position="15"/>
        <end position="101"/>
    </location>
</feature>
<evidence type="ECO:0000256" key="4">
    <source>
        <dbReference type="ARBA" id="ARBA00022737"/>
    </source>
</evidence>
<dbReference type="GO" id="GO:0007155">
    <property type="term" value="P:cell adhesion"/>
    <property type="evidence" value="ECO:0007669"/>
    <property type="project" value="UniProtKB-KW"/>
</dbReference>
<dbReference type="InterPro" id="IPR007110">
    <property type="entry name" value="Ig-like_dom"/>
</dbReference>
<keyword evidence="2 10" id="KW-0812">Transmembrane</keyword>
<gene>
    <name evidence="12" type="ORF">FSP39_008275</name>
</gene>
<keyword evidence="5" id="KW-0130">Cell adhesion</keyword>
<evidence type="ECO:0000256" key="9">
    <source>
        <dbReference type="ARBA" id="ARBA00023319"/>
    </source>
</evidence>
<dbReference type="InterPro" id="IPR003598">
    <property type="entry name" value="Ig_sub2"/>
</dbReference>
<keyword evidence="4" id="KW-0677">Repeat</keyword>
<dbReference type="SMART" id="SM00409">
    <property type="entry name" value="IG"/>
    <property type="match status" value="1"/>
</dbReference>
<evidence type="ECO:0000256" key="1">
    <source>
        <dbReference type="ARBA" id="ARBA00004167"/>
    </source>
</evidence>
<feature type="transmembrane region" description="Helical" evidence="10">
    <location>
        <begin position="109"/>
        <end position="131"/>
    </location>
</feature>
<dbReference type="InterPro" id="IPR003599">
    <property type="entry name" value="Ig_sub"/>
</dbReference>
<dbReference type="GO" id="GO:0045214">
    <property type="term" value="P:sarcomere organization"/>
    <property type="evidence" value="ECO:0007669"/>
    <property type="project" value="TreeGrafter"/>
</dbReference>
<evidence type="ECO:0000256" key="7">
    <source>
        <dbReference type="ARBA" id="ARBA00023136"/>
    </source>
</evidence>
<keyword evidence="7 10" id="KW-0472">Membrane</keyword>
<dbReference type="InterPro" id="IPR013098">
    <property type="entry name" value="Ig_I-set"/>
</dbReference>
<comment type="caution">
    <text evidence="12">The sequence shown here is derived from an EMBL/GenBank/DDBJ whole genome shotgun (WGS) entry which is preliminary data.</text>
</comment>
<keyword evidence="8" id="KW-1015">Disulfide bond</keyword>
<evidence type="ECO:0000256" key="3">
    <source>
        <dbReference type="ARBA" id="ARBA00022729"/>
    </source>
</evidence>
<dbReference type="AlphaFoldDB" id="A0AA88Y3K8"/>
<dbReference type="GO" id="GO:0031430">
    <property type="term" value="C:M band"/>
    <property type="evidence" value="ECO:0007669"/>
    <property type="project" value="TreeGrafter"/>
</dbReference>
<dbReference type="PROSITE" id="PS50835">
    <property type="entry name" value="IG_LIKE"/>
    <property type="match status" value="1"/>
</dbReference>
<evidence type="ECO:0000256" key="8">
    <source>
        <dbReference type="ARBA" id="ARBA00023157"/>
    </source>
</evidence>
<protein>
    <recommendedName>
        <fullName evidence="11">Ig-like domain-containing protein</fullName>
    </recommendedName>
</protein>
<dbReference type="InterPro" id="IPR013783">
    <property type="entry name" value="Ig-like_fold"/>
</dbReference>
<proteinExistence type="predicted"/>
<accession>A0AA88Y3K8</accession>
<dbReference type="SUPFAM" id="SSF48726">
    <property type="entry name" value="Immunoglobulin"/>
    <property type="match status" value="1"/>
</dbReference>
<dbReference type="PANTHER" id="PTHR13817">
    <property type="entry name" value="TITIN"/>
    <property type="match status" value="1"/>
</dbReference>
<dbReference type="CDD" id="cd00096">
    <property type="entry name" value="Ig"/>
    <property type="match status" value="1"/>
</dbReference>
<dbReference type="SMART" id="SM00408">
    <property type="entry name" value="IGc2"/>
    <property type="match status" value="1"/>
</dbReference>
<comment type="subcellular location">
    <subcellularLocation>
        <location evidence="1">Membrane</location>
        <topology evidence="1">Single-pass membrane protein</topology>
    </subcellularLocation>
</comment>
<dbReference type="Proteomes" id="UP001186944">
    <property type="component" value="Unassembled WGS sequence"/>
</dbReference>
<reference evidence="12" key="1">
    <citation type="submission" date="2019-08" db="EMBL/GenBank/DDBJ databases">
        <title>The improved chromosome-level genome for the pearl oyster Pinctada fucata martensii using PacBio sequencing and Hi-C.</title>
        <authorList>
            <person name="Zheng Z."/>
        </authorList>
    </citation>
    <scope>NUCLEOTIDE SEQUENCE</scope>
    <source>
        <strain evidence="12">ZZ-2019</strain>
        <tissue evidence="12">Adductor muscle</tissue>
    </source>
</reference>
<keyword evidence="6 10" id="KW-1133">Transmembrane helix</keyword>
<evidence type="ECO:0000313" key="12">
    <source>
        <dbReference type="EMBL" id="KAK3097277.1"/>
    </source>
</evidence>
<keyword evidence="13" id="KW-1185">Reference proteome</keyword>
<keyword evidence="9" id="KW-0393">Immunoglobulin domain</keyword>
<dbReference type="PANTHER" id="PTHR13817:SF151">
    <property type="entry name" value="TITIN"/>
    <property type="match status" value="1"/>
</dbReference>
<evidence type="ECO:0000256" key="5">
    <source>
        <dbReference type="ARBA" id="ARBA00022889"/>
    </source>
</evidence>
<dbReference type="InterPro" id="IPR036179">
    <property type="entry name" value="Ig-like_dom_sf"/>
</dbReference>
<sequence length="149" mass="16921">MYSKKHILFYYKGLPVIDSKKLGESRNVMQGDKMELICPLSGYPESDVVWLRDSAVLEKKGSINFSSNNVTLTIYHLEFEHRGTYTCRANNSVGVTEASIIIRVKDRLAALWPFLGIVAEVIVLCIIIFIYEKKRSKELEDETDGADDV</sequence>
<dbReference type="EMBL" id="VSWD01000007">
    <property type="protein sequence ID" value="KAK3097277.1"/>
    <property type="molecule type" value="Genomic_DNA"/>
</dbReference>
<dbReference type="GO" id="GO:0016020">
    <property type="term" value="C:membrane"/>
    <property type="evidence" value="ECO:0007669"/>
    <property type="project" value="UniProtKB-SubCell"/>
</dbReference>
<organism evidence="12 13">
    <name type="scientific">Pinctada imbricata</name>
    <name type="common">Atlantic pearl-oyster</name>
    <name type="synonym">Pinctada martensii</name>
    <dbReference type="NCBI Taxonomy" id="66713"/>
    <lineage>
        <taxon>Eukaryota</taxon>
        <taxon>Metazoa</taxon>
        <taxon>Spiralia</taxon>
        <taxon>Lophotrochozoa</taxon>
        <taxon>Mollusca</taxon>
        <taxon>Bivalvia</taxon>
        <taxon>Autobranchia</taxon>
        <taxon>Pteriomorphia</taxon>
        <taxon>Pterioida</taxon>
        <taxon>Pterioidea</taxon>
        <taxon>Pteriidae</taxon>
        <taxon>Pinctada</taxon>
    </lineage>
</organism>
<name>A0AA88Y3K8_PINIB</name>
<evidence type="ECO:0000256" key="6">
    <source>
        <dbReference type="ARBA" id="ARBA00022989"/>
    </source>
</evidence>
<evidence type="ECO:0000256" key="2">
    <source>
        <dbReference type="ARBA" id="ARBA00022692"/>
    </source>
</evidence>
<dbReference type="InterPro" id="IPR050964">
    <property type="entry name" value="Striated_Muscle_Regulatory"/>
</dbReference>
<dbReference type="Gene3D" id="2.60.40.10">
    <property type="entry name" value="Immunoglobulins"/>
    <property type="match status" value="1"/>
</dbReference>
<evidence type="ECO:0000256" key="10">
    <source>
        <dbReference type="SAM" id="Phobius"/>
    </source>
</evidence>
<keyword evidence="3" id="KW-0732">Signal</keyword>
<evidence type="ECO:0000259" key="11">
    <source>
        <dbReference type="PROSITE" id="PS50835"/>
    </source>
</evidence>
<dbReference type="Pfam" id="PF07679">
    <property type="entry name" value="I-set"/>
    <property type="match status" value="1"/>
</dbReference>